<protein>
    <submittedName>
        <fullName evidence="2">GNAT family N-acetyltransferase</fullName>
        <ecNumber evidence="2">2.3.1.-</ecNumber>
    </submittedName>
</protein>
<dbReference type="Pfam" id="PF08445">
    <property type="entry name" value="FR47"/>
    <property type="match status" value="1"/>
</dbReference>
<accession>A0ABU6KGH5</accession>
<dbReference type="RefSeq" id="WP_327607969.1">
    <property type="nucleotide sequence ID" value="NZ_JARZFX010000006.1"/>
</dbReference>
<evidence type="ECO:0000313" key="2">
    <source>
        <dbReference type="EMBL" id="MEC5424402.1"/>
    </source>
</evidence>
<evidence type="ECO:0000259" key="1">
    <source>
        <dbReference type="PROSITE" id="PS51186"/>
    </source>
</evidence>
<evidence type="ECO:0000313" key="3">
    <source>
        <dbReference type="Proteomes" id="UP001335737"/>
    </source>
</evidence>
<keyword evidence="3" id="KW-1185">Reference proteome</keyword>
<dbReference type="EC" id="2.3.1.-" evidence="2"/>
<keyword evidence="2" id="KW-0012">Acyltransferase</keyword>
<sequence>MIVNIAPTVKCYSEKVEYMLLKKEACNNLMLGLMGRLAKSKVDSILGYVEDNGRVIYAFMQTPPNNWILSDVENVDLRAIQAVVNFLKEGKYKVPGVLGPVKDVDAFIGMWGNEKSTVHMNQLIYQLDAVKVSPSTKGKLIQATDKDNNLLAGWLYQFGEEANEIISIPQAQTLASNFIKNGSAYLWKINGRIVSMVNRSRETRNGATINAVFTPDVHKRNGYATNSVAALSQKLLDEGFQFCSLYTDKLNSTSNNIYKKIGYYEVGSSIVYHFED</sequence>
<name>A0ABU6KGH5_9BACI</name>
<dbReference type="Proteomes" id="UP001335737">
    <property type="component" value="Unassembled WGS sequence"/>
</dbReference>
<gene>
    <name evidence="2" type="ORF">QGM71_12955</name>
</gene>
<feature type="domain" description="N-acetyltransferase" evidence="1">
    <location>
        <begin position="138"/>
        <end position="276"/>
    </location>
</feature>
<organism evidence="2 3">
    <name type="scientific">Virgibacillus tibetensis</name>
    <dbReference type="NCBI Taxonomy" id="3042313"/>
    <lineage>
        <taxon>Bacteria</taxon>
        <taxon>Bacillati</taxon>
        <taxon>Bacillota</taxon>
        <taxon>Bacilli</taxon>
        <taxon>Bacillales</taxon>
        <taxon>Bacillaceae</taxon>
        <taxon>Virgibacillus</taxon>
    </lineage>
</organism>
<dbReference type="GO" id="GO:0016746">
    <property type="term" value="F:acyltransferase activity"/>
    <property type="evidence" value="ECO:0007669"/>
    <property type="project" value="UniProtKB-KW"/>
</dbReference>
<dbReference type="PROSITE" id="PS51186">
    <property type="entry name" value="GNAT"/>
    <property type="match status" value="1"/>
</dbReference>
<dbReference type="EMBL" id="JARZFX010000006">
    <property type="protein sequence ID" value="MEC5424402.1"/>
    <property type="molecule type" value="Genomic_DNA"/>
</dbReference>
<dbReference type="InterPro" id="IPR013653">
    <property type="entry name" value="GCN5-like_dom"/>
</dbReference>
<dbReference type="SUPFAM" id="SSF55729">
    <property type="entry name" value="Acyl-CoA N-acyltransferases (Nat)"/>
    <property type="match status" value="1"/>
</dbReference>
<dbReference type="InterPro" id="IPR016181">
    <property type="entry name" value="Acyl_CoA_acyltransferase"/>
</dbReference>
<dbReference type="Gene3D" id="3.40.630.30">
    <property type="match status" value="1"/>
</dbReference>
<dbReference type="InterPro" id="IPR000182">
    <property type="entry name" value="GNAT_dom"/>
</dbReference>
<proteinExistence type="predicted"/>
<reference evidence="2 3" key="1">
    <citation type="journal article" date="2024" name="Int. J. Syst. Evol. Microbiol.">
        <title>Virgibacillus tibetensis sp. nov., isolated from salt lake on the Tibetan Plateau of China.</title>
        <authorList>
            <person name="Phurbu D."/>
            <person name="Liu Z.-X."/>
            <person name="Wang R."/>
            <person name="Zheng Y.-Y."/>
            <person name="Liu H.-C."/>
            <person name="Zhou Y.-G."/>
            <person name="Yu Y.-J."/>
            <person name="Li A.-H."/>
        </authorList>
    </citation>
    <scope>NUCLEOTIDE SEQUENCE [LARGE SCALE GENOMIC DNA]</scope>
    <source>
        <strain evidence="2 3">C22-A2</strain>
    </source>
</reference>
<keyword evidence="2" id="KW-0808">Transferase</keyword>
<comment type="caution">
    <text evidence="2">The sequence shown here is derived from an EMBL/GenBank/DDBJ whole genome shotgun (WGS) entry which is preliminary data.</text>
</comment>